<evidence type="ECO:0000313" key="1">
    <source>
        <dbReference type="EMBL" id="MCU7239299.1"/>
    </source>
</evidence>
<comment type="caution">
    <text evidence="1">The sequence shown here is derived from an EMBL/GenBank/DDBJ whole genome shotgun (WGS) entry which is preliminary data.</text>
</comment>
<dbReference type="RefSeq" id="WP_262951830.1">
    <property type="nucleotide sequence ID" value="NZ_JAOSLA010000021.1"/>
</dbReference>
<organism evidence="1 2">
    <name type="scientific">Pseudomonas peradeniyensis</name>
    <dbReference type="NCBI Taxonomy" id="2745488"/>
    <lineage>
        <taxon>Bacteria</taxon>
        <taxon>Pseudomonadati</taxon>
        <taxon>Pseudomonadota</taxon>
        <taxon>Gammaproteobacteria</taxon>
        <taxon>Pseudomonadales</taxon>
        <taxon>Pseudomonadaceae</taxon>
        <taxon>Pseudomonas</taxon>
    </lineage>
</organism>
<dbReference type="EMBL" id="JAOSLA010000021">
    <property type="protein sequence ID" value="MCU7239299.1"/>
    <property type="molecule type" value="Genomic_DNA"/>
</dbReference>
<evidence type="ECO:0000313" key="2">
    <source>
        <dbReference type="Proteomes" id="UP001139994"/>
    </source>
</evidence>
<reference evidence="1" key="1">
    <citation type="journal article" date="2022" name="Microbiol. Spectr.">
        <title>An Nuclear Magnetic Resonance Fingerprint Matching Approach for the Identification and Structural Re-Evaluation of Pseudomonas Lipopeptides.</title>
        <authorList>
            <person name="De Roo V."/>
            <person name="Verleysen Y."/>
            <person name="Kovacs B."/>
            <person name="De Vleeschouwer M."/>
            <person name="Muangkaew P."/>
            <person name="Girard L."/>
            <person name="Hofte M."/>
            <person name="De Mot R."/>
            <person name="Madder A."/>
            <person name="Geudens N."/>
            <person name="Martins J.C."/>
        </authorList>
    </citation>
    <scope>NUCLEOTIDE SEQUENCE</scope>
    <source>
        <strain evidence="1">COR51</strain>
    </source>
</reference>
<dbReference type="EC" id="2.4.-.-" evidence="1"/>
<protein>
    <submittedName>
        <fullName evidence="1">Glycosyltransferase</fullName>
        <ecNumber evidence="1">2.4.-.-</ecNumber>
    </submittedName>
</protein>
<keyword evidence="2" id="KW-1185">Reference proteome</keyword>
<accession>A0ABT2VC42</accession>
<dbReference type="InterPro" id="IPR050834">
    <property type="entry name" value="Glycosyltransf_2"/>
</dbReference>
<reference evidence="1" key="2">
    <citation type="submission" date="2022-09" db="EMBL/GenBank/DDBJ databases">
        <authorList>
            <person name="Cesa-Luna C."/>
            <person name="Girard L."/>
            <person name="Lood C."/>
            <person name="Hofte M."/>
            <person name="De Mot R."/>
        </authorList>
    </citation>
    <scope>NUCLEOTIDE SEQUENCE</scope>
    <source>
        <strain evidence="1">COR51</strain>
    </source>
</reference>
<name>A0ABT2VC42_9PSED</name>
<keyword evidence="1" id="KW-0808">Transferase</keyword>
<reference evidence="1" key="3">
    <citation type="journal article" date="2023" name="mSystems">
        <title>Charting the Lipopeptidome of Nonpathogenic Pseudomonas.</title>
        <authorList>
            <person name="Cesa-Luna C."/>
            <person name="Geudens N."/>
            <person name="Girard L."/>
            <person name="De Roo V."/>
            <person name="Maklad H.R."/>
            <person name="Martins J.C."/>
            <person name="Hofte M."/>
            <person name="De Mot R."/>
        </authorList>
    </citation>
    <scope>NUCLEOTIDE SEQUENCE</scope>
    <source>
        <strain evidence="1">COR51</strain>
    </source>
</reference>
<dbReference type="PANTHER" id="PTHR43685:SF2">
    <property type="entry name" value="GLYCOSYLTRANSFERASE 2-LIKE DOMAIN-CONTAINING PROTEIN"/>
    <property type="match status" value="1"/>
</dbReference>
<dbReference type="Proteomes" id="UP001139994">
    <property type="component" value="Unassembled WGS sequence"/>
</dbReference>
<proteinExistence type="predicted"/>
<dbReference type="PANTHER" id="PTHR43685">
    <property type="entry name" value="GLYCOSYLTRANSFERASE"/>
    <property type="match status" value="1"/>
</dbReference>
<dbReference type="Gene3D" id="3.90.550.10">
    <property type="entry name" value="Spore Coat Polysaccharide Biosynthesis Protein SpsA, Chain A"/>
    <property type="match status" value="2"/>
</dbReference>
<dbReference type="GO" id="GO:0016757">
    <property type="term" value="F:glycosyltransferase activity"/>
    <property type="evidence" value="ECO:0007669"/>
    <property type="project" value="UniProtKB-KW"/>
</dbReference>
<dbReference type="SUPFAM" id="SSF53448">
    <property type="entry name" value="Nucleotide-diphospho-sugar transferases"/>
    <property type="match status" value="2"/>
</dbReference>
<gene>
    <name evidence="1" type="ORF">OC929_14695</name>
</gene>
<dbReference type="InterPro" id="IPR029044">
    <property type="entry name" value="Nucleotide-diphossugar_trans"/>
</dbReference>
<sequence length="911" mass="99257">MTGQTSVNTSSPLDTHVVLLGSEDLGYRERAFAYLDGSGHAATVIEGSSGEQVREALKRVLEEVDAPYVVLTRDSDFLLPEAMQEAQVWLAANPQAQGVQGYALGMRPGNSTVSYHRLGETAQPQHGPGMRDRVLAHAISGLQPWRAVLRVNALRTALADASARVDGEDWLVGLSFALLRQGEIPVFEQTLVVSECREQVVDPDTLAPVIRALRQWDEQQAGEFEGDEGFAILRQFVLATATVGAATLLFASPWTSVVHAPERSFEARQHVELPYYNARVFRQLSELEFLVHAWPVGREHVRAVEGAWVRQRDLLQRHANDNLMTLRGRYWEALAVNLFSPQVCQLLLEVLEDDEQEAREELVHWLDRLVQVGAPELTGCLARTASGQVLQVLAAATLDEAARQRVQKHLDAGQRPQIALLVLDLEDDDAALQRTFDTVVASGLRDFRLVVLKAGSLPAITTARDTLHFVKVTADNVVSHLNQVIRQLPSEWLILMRAGDELAGSGLLRLQLELAQAEGLKAVCGNEVQRDSEGRLVSVLRPGADFDLLRSRPDLMAPHWLLRREVVLEVGGYSDTCRQALDLDLLLRVVEANGLAGLAHIDEYLVIGSSQCESMLADAQVTLGRHLGQLGYRGQVEQGHEGRLFIDFRHPTTPLVSILLDAGDDMQQLGTSLASIQQRTRYPRYEVLVVTRGEQRQETSLGGRVRMLSCPAASSAERLNQAIGEARGEYLVLMSDRSQVSSPGWIESLLNQAQRPEVGLVGCQMHDEAGRVSHAGYELLEGGQVHASWLGLGLEERGEALGLDVVRACQAVSSDGLMVRKEVLDALGGLGRGQAPDIELCLQVSQAGLLVLMAPQAQLVNQGVPVLSDAALQALVAHAPAAFARAVAVDGAMGLAQPADASGPRWLNALG</sequence>
<keyword evidence="1" id="KW-0328">Glycosyltransferase</keyword>